<dbReference type="Proteomes" id="UP000824262">
    <property type="component" value="Unassembled WGS sequence"/>
</dbReference>
<sequence>MAEEKSYYVIDPEGKLTCHKCGVPLVKANAVFGYLDNAFPVELPVCPKCGFVYVPEELAMGKVLSVEKVLEDK</sequence>
<feature type="domain" description="DUF7479" evidence="1">
    <location>
        <begin position="15"/>
        <end position="73"/>
    </location>
</feature>
<dbReference type="InterPro" id="IPR054656">
    <property type="entry name" value="DVU_1557-like"/>
</dbReference>
<proteinExistence type="predicted"/>
<protein>
    <recommendedName>
        <fullName evidence="1">DUF7479 domain-containing protein</fullName>
    </recommendedName>
</protein>
<name>A0A9D0ZHJ0_9FIRM</name>
<comment type="caution">
    <text evidence="2">The sequence shown here is derived from an EMBL/GenBank/DDBJ whole genome shotgun (WGS) entry which is preliminary data.</text>
</comment>
<dbReference type="NCBIfam" id="NF045645">
    <property type="entry name" value="DVU_1557_fam"/>
    <property type="match status" value="1"/>
</dbReference>
<evidence type="ECO:0000259" key="1">
    <source>
        <dbReference type="Pfam" id="PF24292"/>
    </source>
</evidence>
<evidence type="ECO:0000313" key="2">
    <source>
        <dbReference type="EMBL" id="HIQ79531.1"/>
    </source>
</evidence>
<evidence type="ECO:0000313" key="3">
    <source>
        <dbReference type="Proteomes" id="UP000824262"/>
    </source>
</evidence>
<dbReference type="AlphaFoldDB" id="A0A9D0ZHJ0"/>
<organism evidence="2 3">
    <name type="scientific">Candidatus Scatomorpha intestinavium</name>
    <dbReference type="NCBI Taxonomy" id="2840922"/>
    <lineage>
        <taxon>Bacteria</taxon>
        <taxon>Bacillati</taxon>
        <taxon>Bacillota</taxon>
        <taxon>Clostridia</taxon>
        <taxon>Eubacteriales</taxon>
        <taxon>Candidatus Scatomorpha</taxon>
    </lineage>
</organism>
<reference evidence="2" key="2">
    <citation type="journal article" date="2021" name="PeerJ">
        <title>Extensive microbial diversity within the chicken gut microbiome revealed by metagenomics and culture.</title>
        <authorList>
            <person name="Gilroy R."/>
            <person name="Ravi A."/>
            <person name="Getino M."/>
            <person name="Pursley I."/>
            <person name="Horton D.L."/>
            <person name="Alikhan N.F."/>
            <person name="Baker D."/>
            <person name="Gharbi K."/>
            <person name="Hall N."/>
            <person name="Watson M."/>
            <person name="Adriaenssens E.M."/>
            <person name="Foster-Nyarko E."/>
            <person name="Jarju S."/>
            <person name="Secka A."/>
            <person name="Antonio M."/>
            <person name="Oren A."/>
            <person name="Chaudhuri R.R."/>
            <person name="La Ragione R."/>
            <person name="Hildebrand F."/>
            <person name="Pallen M.J."/>
        </authorList>
    </citation>
    <scope>NUCLEOTIDE SEQUENCE</scope>
    <source>
        <strain evidence="2">ChiBcolR7-354</strain>
    </source>
</reference>
<accession>A0A9D0ZHJ0</accession>
<dbReference type="InterPro" id="IPR055902">
    <property type="entry name" value="DUF7479"/>
</dbReference>
<reference evidence="2" key="1">
    <citation type="submission" date="2020-10" db="EMBL/GenBank/DDBJ databases">
        <authorList>
            <person name="Gilroy R."/>
        </authorList>
    </citation>
    <scope>NUCLEOTIDE SEQUENCE</scope>
    <source>
        <strain evidence="2">ChiBcolR7-354</strain>
    </source>
</reference>
<dbReference type="Pfam" id="PF24292">
    <property type="entry name" value="DUF7479"/>
    <property type="match status" value="1"/>
</dbReference>
<dbReference type="EMBL" id="DVGA01000113">
    <property type="protein sequence ID" value="HIQ79531.1"/>
    <property type="molecule type" value="Genomic_DNA"/>
</dbReference>
<gene>
    <name evidence="2" type="ORF">IAB77_09790</name>
</gene>